<keyword evidence="3" id="KW-1185">Reference proteome</keyword>
<protein>
    <recommendedName>
        <fullName evidence="4">Zinc-finger domain-containing protein</fullName>
    </recommendedName>
</protein>
<organism evidence="2 3">
    <name type="scientific">Cystobacter fuscus (strain ATCC 25194 / DSM 2262 / NBRC 100088 / M29)</name>
    <dbReference type="NCBI Taxonomy" id="1242864"/>
    <lineage>
        <taxon>Bacteria</taxon>
        <taxon>Pseudomonadati</taxon>
        <taxon>Myxococcota</taxon>
        <taxon>Myxococcia</taxon>
        <taxon>Myxococcales</taxon>
        <taxon>Cystobacterineae</taxon>
        <taxon>Archangiaceae</taxon>
        <taxon>Cystobacter</taxon>
    </lineage>
</organism>
<reference evidence="2" key="1">
    <citation type="submission" date="2013-05" db="EMBL/GenBank/DDBJ databases">
        <title>Genome assembly of Cystobacter fuscus DSM 2262.</title>
        <authorList>
            <person name="Sharma G."/>
            <person name="Khatri I."/>
            <person name="Kaur C."/>
            <person name="Mayilraj S."/>
            <person name="Subramanian S."/>
        </authorList>
    </citation>
    <scope>NUCLEOTIDE SEQUENCE [LARGE SCALE GENOMIC DNA]</scope>
    <source>
        <strain evidence="2">DSM 2262</strain>
    </source>
</reference>
<sequence length="262" mass="28074">MEFPQAAGPVMTTCGDRQAKQALRALFEQTLDAEGFVRLRAHVAGCGECREAYERLARVESALEQRALPTNRQALLERELFARLSGAPQPVRAPVPARRRRFSLPSFWVPSLAGLALASVAVVLVVPRLRAAPDAEWSARGSAVPSAWGVRAFCVGPEGDVREEARSGETLACGEGSAVQFSYTAPEAALLTVETFSDSGEPLRFFPAEGGETEVAAGVDVPLPYSTPVQGGWLSGPLEVRASFSDARGRVLSQTRLTLVPR</sequence>
<dbReference type="EMBL" id="ANAH02000028">
    <property type="protein sequence ID" value="EPX58007.1"/>
    <property type="molecule type" value="Genomic_DNA"/>
</dbReference>
<accession>S9P712</accession>
<proteinExistence type="predicted"/>
<feature type="transmembrane region" description="Helical" evidence="1">
    <location>
        <begin position="107"/>
        <end position="126"/>
    </location>
</feature>
<dbReference type="Proteomes" id="UP000011682">
    <property type="component" value="Unassembled WGS sequence"/>
</dbReference>
<evidence type="ECO:0000256" key="1">
    <source>
        <dbReference type="SAM" id="Phobius"/>
    </source>
</evidence>
<comment type="caution">
    <text evidence="2">The sequence shown here is derived from an EMBL/GenBank/DDBJ whole genome shotgun (WGS) entry which is preliminary data.</text>
</comment>
<keyword evidence="1" id="KW-1133">Transmembrane helix</keyword>
<keyword evidence="1" id="KW-0472">Membrane</keyword>
<evidence type="ECO:0000313" key="3">
    <source>
        <dbReference type="Proteomes" id="UP000011682"/>
    </source>
</evidence>
<dbReference type="AlphaFoldDB" id="S9P712"/>
<keyword evidence="1" id="KW-0812">Transmembrane</keyword>
<name>S9P712_CYSF2</name>
<evidence type="ECO:0000313" key="2">
    <source>
        <dbReference type="EMBL" id="EPX58007.1"/>
    </source>
</evidence>
<evidence type="ECO:0008006" key="4">
    <source>
        <dbReference type="Google" id="ProtNLM"/>
    </source>
</evidence>
<gene>
    <name evidence="2" type="ORF">D187_004541</name>
</gene>